<evidence type="ECO:0000313" key="2">
    <source>
        <dbReference type="EMBL" id="KAA0713082.1"/>
    </source>
</evidence>
<proteinExistence type="predicted"/>
<feature type="region of interest" description="Disordered" evidence="1">
    <location>
        <begin position="1"/>
        <end position="28"/>
    </location>
</feature>
<dbReference type="AlphaFoldDB" id="A0A5A9NSZ0"/>
<reference evidence="2 3" key="1">
    <citation type="journal article" date="2019" name="Mol. Ecol. Resour.">
        <title>Chromosome-level genome assembly of Triplophysa tibetana, a fish adapted to the harsh high-altitude environment of the Tibetan Plateau.</title>
        <authorList>
            <person name="Yang X."/>
            <person name="Liu H."/>
            <person name="Ma Z."/>
            <person name="Zou Y."/>
            <person name="Zou M."/>
            <person name="Mao Y."/>
            <person name="Li X."/>
            <person name="Wang H."/>
            <person name="Chen T."/>
            <person name="Wang W."/>
            <person name="Yang R."/>
        </authorList>
    </citation>
    <scope>NUCLEOTIDE SEQUENCE [LARGE SCALE GENOMIC DNA]</scope>
    <source>
        <strain evidence="2">TTIB1903HZAU</strain>
        <tissue evidence="2">Muscle</tissue>
    </source>
</reference>
<feature type="region of interest" description="Disordered" evidence="1">
    <location>
        <begin position="115"/>
        <end position="147"/>
    </location>
</feature>
<comment type="caution">
    <text evidence="2">The sequence shown here is derived from an EMBL/GenBank/DDBJ whole genome shotgun (WGS) entry which is preliminary data.</text>
</comment>
<accession>A0A5A9NSZ0</accession>
<protein>
    <submittedName>
        <fullName evidence="2">Uncharacterized protein</fullName>
    </submittedName>
</protein>
<dbReference type="EMBL" id="SOYY01000013">
    <property type="protein sequence ID" value="KAA0713082.1"/>
    <property type="molecule type" value="Genomic_DNA"/>
</dbReference>
<sequence>MKSLTHTPLPNKKDIIREQGSVRKTASVSTRPLPAVPYGQNALVLGTSGNTIAPADSAMGVSSHWSPARIRTKPIVHNATHTGLADNRGHSGLHWGQIGGAFAPTSRTHTLPGLLADSTSGSDGGETREPITTSLNGRTRSRIRAVG</sequence>
<dbReference type="Proteomes" id="UP000324632">
    <property type="component" value="Chromosome 13"/>
</dbReference>
<organism evidence="2 3">
    <name type="scientific">Triplophysa tibetana</name>
    <dbReference type="NCBI Taxonomy" id="1572043"/>
    <lineage>
        <taxon>Eukaryota</taxon>
        <taxon>Metazoa</taxon>
        <taxon>Chordata</taxon>
        <taxon>Craniata</taxon>
        <taxon>Vertebrata</taxon>
        <taxon>Euteleostomi</taxon>
        <taxon>Actinopterygii</taxon>
        <taxon>Neopterygii</taxon>
        <taxon>Teleostei</taxon>
        <taxon>Ostariophysi</taxon>
        <taxon>Cypriniformes</taxon>
        <taxon>Nemacheilidae</taxon>
        <taxon>Triplophysa</taxon>
    </lineage>
</organism>
<evidence type="ECO:0000256" key="1">
    <source>
        <dbReference type="SAM" id="MobiDB-lite"/>
    </source>
</evidence>
<evidence type="ECO:0000313" key="3">
    <source>
        <dbReference type="Proteomes" id="UP000324632"/>
    </source>
</evidence>
<gene>
    <name evidence="2" type="ORF">E1301_Tti008607</name>
</gene>
<keyword evidence="3" id="KW-1185">Reference proteome</keyword>
<name>A0A5A9NSZ0_9TELE</name>
<feature type="compositionally biased region" description="Basic and acidic residues" evidence="1">
    <location>
        <begin position="11"/>
        <end position="21"/>
    </location>
</feature>